<keyword evidence="2" id="KW-1003">Cell membrane</keyword>
<keyword evidence="3 6" id="KW-0812">Transmembrane</keyword>
<proteinExistence type="predicted"/>
<organism evidence="7 8">
    <name type="scientific">Bradyrhizobium canariense</name>
    <dbReference type="NCBI Taxonomy" id="255045"/>
    <lineage>
        <taxon>Bacteria</taxon>
        <taxon>Pseudomonadati</taxon>
        <taxon>Pseudomonadota</taxon>
        <taxon>Alphaproteobacteria</taxon>
        <taxon>Hyphomicrobiales</taxon>
        <taxon>Nitrobacteraceae</taxon>
        <taxon>Bradyrhizobium</taxon>
    </lineage>
</organism>
<keyword evidence="4 6" id="KW-1133">Transmembrane helix</keyword>
<feature type="transmembrane region" description="Helical" evidence="6">
    <location>
        <begin position="151"/>
        <end position="175"/>
    </location>
</feature>
<dbReference type="PANTHER" id="PTHR30086:SF20">
    <property type="entry name" value="ARGININE EXPORTER PROTEIN ARGO-RELATED"/>
    <property type="match status" value="1"/>
</dbReference>
<dbReference type="RefSeq" id="WP_146689649.1">
    <property type="nucleotide sequence ID" value="NZ_LT629750.1"/>
</dbReference>
<evidence type="ECO:0000256" key="5">
    <source>
        <dbReference type="ARBA" id="ARBA00023136"/>
    </source>
</evidence>
<dbReference type="Pfam" id="PF01810">
    <property type="entry name" value="LysE"/>
    <property type="match status" value="1"/>
</dbReference>
<keyword evidence="5 6" id="KW-0472">Membrane</keyword>
<dbReference type="GO" id="GO:0015171">
    <property type="term" value="F:amino acid transmembrane transporter activity"/>
    <property type="evidence" value="ECO:0007669"/>
    <property type="project" value="TreeGrafter"/>
</dbReference>
<evidence type="ECO:0000313" key="8">
    <source>
        <dbReference type="Proteomes" id="UP000243904"/>
    </source>
</evidence>
<keyword evidence="8" id="KW-1185">Reference proteome</keyword>
<dbReference type="EMBL" id="LT629750">
    <property type="protein sequence ID" value="SDT36779.1"/>
    <property type="molecule type" value="Genomic_DNA"/>
</dbReference>
<reference evidence="8" key="1">
    <citation type="submission" date="2016-10" db="EMBL/GenBank/DDBJ databases">
        <authorList>
            <person name="Varghese N."/>
            <person name="Submissions S."/>
        </authorList>
    </citation>
    <scope>NUCLEOTIDE SEQUENCE [LARGE SCALE GENOMIC DNA]</scope>
    <source>
        <strain evidence="8">GAS369</strain>
    </source>
</reference>
<protein>
    <submittedName>
        <fullName evidence="7">Threonine/homoserine/homoserine lactone efflux protein</fullName>
    </submittedName>
</protein>
<feature type="transmembrane region" description="Helical" evidence="6">
    <location>
        <begin position="71"/>
        <end position="89"/>
    </location>
</feature>
<feature type="transmembrane region" description="Helical" evidence="6">
    <location>
        <begin position="40"/>
        <end position="64"/>
    </location>
</feature>
<evidence type="ECO:0000256" key="2">
    <source>
        <dbReference type="ARBA" id="ARBA00022475"/>
    </source>
</evidence>
<dbReference type="Proteomes" id="UP000243904">
    <property type="component" value="Chromosome I"/>
</dbReference>
<evidence type="ECO:0000256" key="6">
    <source>
        <dbReference type="SAM" id="Phobius"/>
    </source>
</evidence>
<dbReference type="PIRSF" id="PIRSF006324">
    <property type="entry name" value="LeuE"/>
    <property type="match status" value="1"/>
</dbReference>
<gene>
    <name evidence="7" type="ORF">SAMN05444158_5646</name>
</gene>
<dbReference type="PANTHER" id="PTHR30086">
    <property type="entry name" value="ARGININE EXPORTER PROTEIN ARGO"/>
    <property type="match status" value="1"/>
</dbReference>
<evidence type="ECO:0000256" key="1">
    <source>
        <dbReference type="ARBA" id="ARBA00004651"/>
    </source>
</evidence>
<dbReference type="AlphaFoldDB" id="A0A1H1ZT60"/>
<dbReference type="InterPro" id="IPR001123">
    <property type="entry name" value="LeuE-type"/>
</dbReference>
<feature type="transmembrane region" description="Helical" evidence="6">
    <location>
        <begin position="187"/>
        <end position="205"/>
    </location>
</feature>
<accession>A0A1H1ZT60</accession>
<name>A0A1H1ZT60_9BRAD</name>
<dbReference type="GO" id="GO:0005886">
    <property type="term" value="C:plasma membrane"/>
    <property type="evidence" value="ECO:0007669"/>
    <property type="project" value="UniProtKB-SubCell"/>
</dbReference>
<evidence type="ECO:0000256" key="3">
    <source>
        <dbReference type="ARBA" id="ARBA00022692"/>
    </source>
</evidence>
<evidence type="ECO:0000313" key="7">
    <source>
        <dbReference type="EMBL" id="SDT36779.1"/>
    </source>
</evidence>
<evidence type="ECO:0000256" key="4">
    <source>
        <dbReference type="ARBA" id="ARBA00022989"/>
    </source>
</evidence>
<sequence length="211" mass="22122">MGDLGSLVAFALTALIIEITPGPNMTYLAALSLSNGTRVGFAAVAGIALGLMIYGVIAALGLAALIDSSPLLYGLLRWGGVAYLLWLAWESWASERETAPDAIEGNGGRPWLAFRRGLITNLLNPKAAVFYVAVLPEFISVDVGPAVLQTLLLSMVYVAIATSIHSAIVALAGTLQATVATANRRRMIRRGLALALVGIAIWFALTTGRSS</sequence>
<comment type="subcellular location">
    <subcellularLocation>
        <location evidence="1">Cell membrane</location>
        <topology evidence="1">Multi-pass membrane protein</topology>
    </subcellularLocation>
</comment>